<evidence type="ECO:0000256" key="2">
    <source>
        <dbReference type="ARBA" id="ARBA00023125"/>
    </source>
</evidence>
<comment type="caution">
    <text evidence="5">The sequence shown here is derived from an EMBL/GenBank/DDBJ whole genome shotgun (WGS) entry which is preliminary data.</text>
</comment>
<dbReference type="Gene3D" id="1.10.10.10">
    <property type="entry name" value="Winged helix-like DNA-binding domain superfamily/Winged helix DNA-binding domain"/>
    <property type="match status" value="1"/>
</dbReference>
<proteinExistence type="predicted"/>
<dbReference type="RefSeq" id="WP_196608056.1">
    <property type="nucleotide sequence ID" value="NZ_VRYY01000038.1"/>
</dbReference>
<dbReference type="EMBL" id="VRYY01000038">
    <property type="protein sequence ID" value="MBG3875809.1"/>
    <property type="molecule type" value="Genomic_DNA"/>
</dbReference>
<dbReference type="CDD" id="cd06170">
    <property type="entry name" value="LuxR_C_like"/>
    <property type="match status" value="1"/>
</dbReference>
<dbReference type="InterPro" id="IPR036388">
    <property type="entry name" value="WH-like_DNA-bd_sf"/>
</dbReference>
<dbReference type="SUPFAM" id="SSF46894">
    <property type="entry name" value="C-terminal effector domain of the bipartite response regulators"/>
    <property type="match status" value="1"/>
</dbReference>
<dbReference type="PROSITE" id="PS00622">
    <property type="entry name" value="HTH_LUXR_1"/>
    <property type="match status" value="1"/>
</dbReference>
<keyword evidence="2" id="KW-0238">DNA-binding</keyword>
<dbReference type="PANTHER" id="PTHR44688">
    <property type="entry name" value="DNA-BINDING TRANSCRIPTIONAL ACTIVATOR DEVR_DOSR"/>
    <property type="match status" value="1"/>
</dbReference>
<keyword evidence="1" id="KW-0805">Transcription regulation</keyword>
<dbReference type="SMART" id="SM00421">
    <property type="entry name" value="HTH_LUXR"/>
    <property type="match status" value="1"/>
</dbReference>
<evidence type="ECO:0000313" key="5">
    <source>
        <dbReference type="EMBL" id="MBG3875809.1"/>
    </source>
</evidence>
<evidence type="ECO:0000259" key="4">
    <source>
        <dbReference type="PROSITE" id="PS50043"/>
    </source>
</evidence>
<evidence type="ECO:0000256" key="3">
    <source>
        <dbReference type="ARBA" id="ARBA00023163"/>
    </source>
</evidence>
<name>A0ABS0J089_9BACT</name>
<keyword evidence="6" id="KW-1185">Reference proteome</keyword>
<dbReference type="PRINTS" id="PR00038">
    <property type="entry name" value="HTHLUXR"/>
</dbReference>
<dbReference type="InterPro" id="IPR000792">
    <property type="entry name" value="Tscrpt_reg_LuxR_C"/>
</dbReference>
<dbReference type="Gene3D" id="3.30.450.20">
    <property type="entry name" value="PAS domain"/>
    <property type="match status" value="1"/>
</dbReference>
<dbReference type="PANTHER" id="PTHR44688:SF16">
    <property type="entry name" value="DNA-BINDING TRANSCRIPTIONAL ACTIVATOR DEVR_DOSR"/>
    <property type="match status" value="1"/>
</dbReference>
<protein>
    <submittedName>
        <fullName evidence="5">LuxR family transcriptional regulator</fullName>
    </submittedName>
</protein>
<reference evidence="5 6" key="1">
    <citation type="submission" date="2019-08" db="EMBL/GenBank/DDBJ databases">
        <authorList>
            <person name="Luo N."/>
        </authorList>
    </citation>
    <scope>NUCLEOTIDE SEQUENCE [LARGE SCALE GENOMIC DNA]</scope>
    <source>
        <strain evidence="5 6">NCIMB 9442</strain>
    </source>
</reference>
<keyword evidence="3" id="KW-0804">Transcription</keyword>
<dbReference type="Proteomes" id="UP001194469">
    <property type="component" value="Unassembled WGS sequence"/>
</dbReference>
<gene>
    <name evidence="5" type="ORF">FVW20_01900</name>
</gene>
<dbReference type="PROSITE" id="PS50043">
    <property type="entry name" value="HTH_LUXR_2"/>
    <property type="match status" value="1"/>
</dbReference>
<accession>A0ABS0J089</accession>
<feature type="domain" description="HTH luxR-type" evidence="4">
    <location>
        <begin position="423"/>
        <end position="488"/>
    </location>
</feature>
<organism evidence="5 6">
    <name type="scientific">Nitratidesulfovibrio oxamicus</name>
    <dbReference type="NCBI Taxonomy" id="32016"/>
    <lineage>
        <taxon>Bacteria</taxon>
        <taxon>Pseudomonadati</taxon>
        <taxon>Thermodesulfobacteriota</taxon>
        <taxon>Desulfovibrionia</taxon>
        <taxon>Desulfovibrionales</taxon>
        <taxon>Desulfovibrionaceae</taxon>
        <taxon>Nitratidesulfovibrio</taxon>
    </lineage>
</organism>
<evidence type="ECO:0000313" key="6">
    <source>
        <dbReference type="Proteomes" id="UP001194469"/>
    </source>
</evidence>
<sequence>MTNHRPRTPAGSPAISKAAGDNSGKAFFTAARPVLLDIEGQMELFLVRWSERMREAGYLRHTTAKRQDCIDSLLGFLHPLRVALHAGLAPTFGDLVREIEDGASTDAPHGWGHDLLASARRHRMRGVTEAMFLGCFHTLVHAVLDVVEAMPAPRRARNAAAQVVRLYGDAFSVLFTRHWESRRAKVDTVQLDEANRLLTLEKCKVENFLDSTSDMVLAIDAAGIITSVNRIAQQHLAGRAVPGLPIWAALGLEGESMQDLLRFYPLGVSCEITPAAAPDVEPAAAAANRPEVGPPRAAQVFRMRISPLNAVSLASDGYLVMLTDVTSHVHQREALERVVAERTEALREEKTHLEEMNITLRTVLRNIDGERAEINREVARKVHAMLLPALDHLEADMEPEVRRGYLTVIRDQLLRLAPDNAGPDPLLLRLSPAEMRICQFIQAGSPTKDIASALNLSVETVQTHRKNIRRKLGLHGKDASLCAFLRNAPAPRQPSGAE</sequence>
<dbReference type="Pfam" id="PF00196">
    <property type="entry name" value="GerE"/>
    <property type="match status" value="1"/>
</dbReference>
<evidence type="ECO:0000256" key="1">
    <source>
        <dbReference type="ARBA" id="ARBA00023015"/>
    </source>
</evidence>
<dbReference type="InterPro" id="IPR016032">
    <property type="entry name" value="Sig_transdc_resp-reg_C-effctor"/>
</dbReference>